<dbReference type="PROSITE" id="PS50928">
    <property type="entry name" value="ABC_TM1"/>
    <property type="match status" value="1"/>
</dbReference>
<dbReference type="SUPFAM" id="SSF161098">
    <property type="entry name" value="MetI-like"/>
    <property type="match status" value="1"/>
</dbReference>
<evidence type="ECO:0000259" key="10">
    <source>
        <dbReference type="PROSITE" id="PS50928"/>
    </source>
</evidence>
<protein>
    <submittedName>
        <fullName evidence="11">Glutathione transport system permease protein GsiD</fullName>
    </submittedName>
</protein>
<proteinExistence type="inferred from homology"/>
<evidence type="ECO:0000256" key="1">
    <source>
        <dbReference type="ARBA" id="ARBA00004651"/>
    </source>
</evidence>
<feature type="transmembrane region" description="Helical" evidence="9">
    <location>
        <begin position="150"/>
        <end position="175"/>
    </location>
</feature>
<accession>A0A3S4CSR8</accession>
<dbReference type="GO" id="GO:0055085">
    <property type="term" value="P:transmembrane transport"/>
    <property type="evidence" value="ECO:0007669"/>
    <property type="project" value="InterPro"/>
</dbReference>
<evidence type="ECO:0000256" key="2">
    <source>
        <dbReference type="ARBA" id="ARBA00022448"/>
    </source>
</evidence>
<dbReference type="Gene3D" id="1.10.3720.10">
    <property type="entry name" value="MetI-like"/>
    <property type="match status" value="1"/>
</dbReference>
<organism evidence="11 12">
    <name type="scientific">Devosia equisanguinis</name>
    <dbReference type="NCBI Taxonomy" id="2490941"/>
    <lineage>
        <taxon>Bacteria</taxon>
        <taxon>Pseudomonadati</taxon>
        <taxon>Pseudomonadota</taxon>
        <taxon>Alphaproteobacteria</taxon>
        <taxon>Hyphomicrobiales</taxon>
        <taxon>Devosiaceae</taxon>
        <taxon>Devosia</taxon>
    </lineage>
</organism>
<comment type="subcellular location">
    <subcellularLocation>
        <location evidence="1 9">Cell membrane</location>
        <topology evidence="1 9">Multi-pass membrane protein</topology>
    </subcellularLocation>
</comment>
<keyword evidence="5" id="KW-0571">Peptide transport</keyword>
<evidence type="ECO:0000256" key="9">
    <source>
        <dbReference type="RuleBase" id="RU363032"/>
    </source>
</evidence>
<keyword evidence="8 9" id="KW-0472">Membrane</keyword>
<keyword evidence="7 9" id="KW-1133">Transmembrane helix</keyword>
<keyword evidence="2 9" id="KW-0813">Transport</keyword>
<feature type="transmembrane region" description="Helical" evidence="9">
    <location>
        <begin position="104"/>
        <end position="130"/>
    </location>
</feature>
<keyword evidence="3" id="KW-1003">Cell membrane</keyword>
<dbReference type="InterPro" id="IPR000515">
    <property type="entry name" value="MetI-like"/>
</dbReference>
<dbReference type="EMBL" id="UZWD01000026">
    <property type="protein sequence ID" value="VDS05054.1"/>
    <property type="molecule type" value="Genomic_DNA"/>
</dbReference>
<feature type="domain" description="ABC transmembrane type-1" evidence="10">
    <location>
        <begin position="102"/>
        <end position="291"/>
    </location>
</feature>
<keyword evidence="12" id="KW-1185">Reference proteome</keyword>
<evidence type="ECO:0000256" key="3">
    <source>
        <dbReference type="ARBA" id="ARBA00022475"/>
    </source>
</evidence>
<evidence type="ECO:0000313" key="12">
    <source>
        <dbReference type="Proteomes" id="UP000268844"/>
    </source>
</evidence>
<reference evidence="11 12" key="1">
    <citation type="submission" date="2018-12" db="EMBL/GenBank/DDBJ databases">
        <authorList>
            <person name="Criscuolo A."/>
        </authorList>
    </citation>
    <scope>NUCLEOTIDE SEQUENCE [LARGE SCALE GENOMIC DNA]</scope>
    <source>
        <strain evidence="11">ACIP1116281</strain>
    </source>
</reference>
<feature type="transmembrane region" description="Helical" evidence="9">
    <location>
        <begin position="36"/>
        <end position="57"/>
    </location>
</feature>
<comment type="similarity">
    <text evidence="9">Belongs to the binding-protein-dependent transport system permease family.</text>
</comment>
<dbReference type="PANTHER" id="PTHR43386:SF1">
    <property type="entry name" value="D,D-DIPEPTIDE TRANSPORT SYSTEM PERMEASE PROTEIN DDPC-RELATED"/>
    <property type="match status" value="1"/>
</dbReference>
<sequence length="304" mass="32234">MSLSIPGSVMADTANSAPISRNWGPAIRAALSNPRVIIGGGFILFLIVLALGADWIAPHDPLAQDLMLGSLPPVGMNGTESGYWLGTDDLGRDVLSRFIHGTRIALTVAFTAATIAAVLGTIVGLLAGYFGGWVDVVVSRLIEIWMAFPAVLLSILIVAILGSGVHSVIFAIAIIDWTRFARVVRAETQAQRNNDYVTAAEVLGFSRLAILAGEILPNVLWTILGLFTLELGLAVVIEAILSFVGLSVSSDTPTWGGMIAQGRTIIYQAWWVFALPLAGLLATVLAFNQLGAGLRASFDPVMQR</sequence>
<dbReference type="PANTHER" id="PTHR43386">
    <property type="entry name" value="OLIGOPEPTIDE TRANSPORT SYSTEM PERMEASE PROTEIN APPC"/>
    <property type="match status" value="1"/>
</dbReference>
<evidence type="ECO:0000256" key="4">
    <source>
        <dbReference type="ARBA" id="ARBA00022692"/>
    </source>
</evidence>
<evidence type="ECO:0000256" key="5">
    <source>
        <dbReference type="ARBA" id="ARBA00022856"/>
    </source>
</evidence>
<dbReference type="Pfam" id="PF00528">
    <property type="entry name" value="BPD_transp_1"/>
    <property type="match status" value="1"/>
</dbReference>
<keyword evidence="4 9" id="KW-0812">Transmembrane</keyword>
<dbReference type="Proteomes" id="UP000268844">
    <property type="component" value="Unassembled WGS sequence"/>
</dbReference>
<feature type="transmembrane region" description="Helical" evidence="9">
    <location>
        <begin position="219"/>
        <end position="244"/>
    </location>
</feature>
<dbReference type="Pfam" id="PF12911">
    <property type="entry name" value="OppC_N"/>
    <property type="match status" value="1"/>
</dbReference>
<dbReference type="InterPro" id="IPR035906">
    <property type="entry name" value="MetI-like_sf"/>
</dbReference>
<dbReference type="InterPro" id="IPR025966">
    <property type="entry name" value="OppC_N"/>
</dbReference>
<dbReference type="GO" id="GO:0015833">
    <property type="term" value="P:peptide transport"/>
    <property type="evidence" value="ECO:0007669"/>
    <property type="project" value="UniProtKB-KW"/>
</dbReference>
<gene>
    <name evidence="11" type="primary">gsiD_6</name>
    <name evidence="11" type="ORF">DEVEQU_02195</name>
</gene>
<dbReference type="GO" id="GO:0005886">
    <property type="term" value="C:plasma membrane"/>
    <property type="evidence" value="ECO:0007669"/>
    <property type="project" value="UniProtKB-SubCell"/>
</dbReference>
<evidence type="ECO:0000256" key="6">
    <source>
        <dbReference type="ARBA" id="ARBA00022927"/>
    </source>
</evidence>
<name>A0A3S4CSR8_9HYPH</name>
<feature type="transmembrane region" description="Helical" evidence="9">
    <location>
        <begin position="265"/>
        <end position="287"/>
    </location>
</feature>
<evidence type="ECO:0000256" key="8">
    <source>
        <dbReference type="ARBA" id="ARBA00023136"/>
    </source>
</evidence>
<dbReference type="CDD" id="cd06261">
    <property type="entry name" value="TM_PBP2"/>
    <property type="match status" value="1"/>
</dbReference>
<dbReference type="AlphaFoldDB" id="A0A3S4CSR8"/>
<keyword evidence="6" id="KW-0653">Protein transport</keyword>
<evidence type="ECO:0000313" key="11">
    <source>
        <dbReference type="EMBL" id="VDS05054.1"/>
    </source>
</evidence>
<dbReference type="InterPro" id="IPR050366">
    <property type="entry name" value="BP-dependent_transpt_permease"/>
</dbReference>
<evidence type="ECO:0000256" key="7">
    <source>
        <dbReference type="ARBA" id="ARBA00022989"/>
    </source>
</evidence>
<dbReference type="GO" id="GO:0015031">
    <property type="term" value="P:protein transport"/>
    <property type="evidence" value="ECO:0007669"/>
    <property type="project" value="UniProtKB-KW"/>
</dbReference>